<accession>A0ACB7CCL9</accession>
<proteinExistence type="predicted"/>
<evidence type="ECO:0000313" key="2">
    <source>
        <dbReference type="Proteomes" id="UP000768646"/>
    </source>
</evidence>
<name>A0ACB7CCL9_9ASCO</name>
<comment type="caution">
    <text evidence="1">The sequence shown here is derived from an EMBL/GenBank/DDBJ whole genome shotgun (WGS) entry which is preliminary data.</text>
</comment>
<dbReference type="Proteomes" id="UP000768646">
    <property type="component" value="Unassembled WGS sequence"/>
</dbReference>
<keyword evidence="2" id="KW-1185">Reference proteome</keyword>
<protein>
    <submittedName>
        <fullName evidence="1">Uncharacterized protein</fullName>
    </submittedName>
</protein>
<sequence>MAHVMIEDNAVYALRSGKYYEALELFTKELKQRKTLSLLNGRAEAFEKIGEYENALNDSYKMIRFYPYNVKGYLRAGKILQLMNKYTKASRIYKHGIKCLSYDSKSSDLLRKMLRFTLKNIKKTRSLTLYSDFFQKIPVEIILKIFEYLSFKTISLCQRVSKSWRYTILSLNYLFYNLDFSYAKKCVSSKIILINIKRSQNLVRRIILNQRCVINDSLLLYMSKFCDNLTHLTLTKGFNYDLLPCFISSFSSLSSLILLYEIELSIVAQLISNAPNSLQKFEAKKLLINFTPFWNQRPTNIRMIKLIRADFSLCNNRVNFFNVNDMLKIIPNVRQIFLNNWVENLILDTYDFLHLDKLDVLDLSGSKFSHIPLISKSLVELNLSYLLGTDLSFSVLPRFECLRYLNLSYAPRLYPDTIISLTSSSACHLKELFLDCCPSLNINCIIDVILSCKLIEKLSLSGNSWVDNSLLIVIAHELKGLKYLNLSNCFGISGSGVIKLVNIRLSLIMHIVLNGCYNVSLDSVKWMRKLGINVDYKFETGFYNKLCES</sequence>
<organism evidence="1 2">
    <name type="scientific">Pneumocystis oryctolagi</name>
    <dbReference type="NCBI Taxonomy" id="42067"/>
    <lineage>
        <taxon>Eukaryota</taxon>
        <taxon>Fungi</taxon>
        <taxon>Dikarya</taxon>
        <taxon>Ascomycota</taxon>
        <taxon>Taphrinomycotina</taxon>
        <taxon>Pneumocystomycetes</taxon>
        <taxon>Pneumocystaceae</taxon>
        <taxon>Pneumocystis</taxon>
    </lineage>
</organism>
<reference evidence="1 2" key="1">
    <citation type="journal article" date="2021" name="Commun. Biol.">
        <title>Genomic insights into the host specific adaptation of the Pneumocystis genus.</title>
        <authorList>
            <person name="Cisse O.H."/>
            <person name="Ma L."/>
            <person name="Dekker J.P."/>
            <person name="Khil P.P."/>
            <person name="Youn J.-H."/>
            <person name="Brenchley J.M."/>
            <person name="Blair R."/>
            <person name="Pahar B."/>
            <person name="Chabe M."/>
            <person name="Van Rompay K.K.A."/>
            <person name="Keesler R."/>
            <person name="Sukura A."/>
            <person name="Hirsch V."/>
            <person name="Kutty G."/>
            <person name="Liu Y."/>
            <person name="Peng L."/>
            <person name="Chen J."/>
            <person name="Song J."/>
            <person name="Weissenbacher-Lang C."/>
            <person name="Xu J."/>
            <person name="Upham N.S."/>
            <person name="Stajich J.E."/>
            <person name="Cuomo C.A."/>
            <person name="Cushion M.T."/>
            <person name="Kovacs J.A."/>
        </authorList>
    </citation>
    <scope>NUCLEOTIDE SEQUENCE [LARGE SCALE GENOMIC DNA]</scope>
    <source>
        <strain evidence="1 2">RABM</strain>
    </source>
</reference>
<gene>
    <name evidence="1" type="ORF">PORY_001493</name>
</gene>
<dbReference type="EMBL" id="JABTEG010000004">
    <property type="protein sequence ID" value="KAG4305323.1"/>
    <property type="molecule type" value="Genomic_DNA"/>
</dbReference>
<evidence type="ECO:0000313" key="1">
    <source>
        <dbReference type="EMBL" id="KAG4305323.1"/>
    </source>
</evidence>